<name>A0ABX1QG78_9RHOO</name>
<keyword evidence="2" id="KW-1185">Reference proteome</keyword>
<reference evidence="1 2" key="1">
    <citation type="submission" date="2019-12" db="EMBL/GenBank/DDBJ databases">
        <title>Comparative genomics gives insights into the taxonomy of the Azoarcus-Aromatoleum group and reveals separate origins of nif in the plant-associated Azoarcus and non-plant-associated Aromatoleum sub-groups.</title>
        <authorList>
            <person name="Lafos M."/>
            <person name="Maluk M."/>
            <person name="Batista M."/>
            <person name="Junghare M."/>
            <person name="Carmona M."/>
            <person name="Faoro H."/>
            <person name="Cruz L.M."/>
            <person name="Battistoni F."/>
            <person name="De Souza E."/>
            <person name="Pedrosa F."/>
            <person name="Chen W.-M."/>
            <person name="Poole P.S."/>
            <person name="Dixon R.A."/>
            <person name="James E.K."/>
        </authorList>
    </citation>
    <scope>NUCLEOTIDE SEQUENCE [LARGE SCALE GENOMIC DNA]</scope>
    <source>
        <strain evidence="1 2">22Lin</strain>
    </source>
</reference>
<dbReference type="EMBL" id="WTVQ01000065">
    <property type="protein sequence ID" value="NMG77453.1"/>
    <property type="molecule type" value="Genomic_DNA"/>
</dbReference>
<dbReference type="Proteomes" id="UP000648984">
    <property type="component" value="Unassembled WGS sequence"/>
</dbReference>
<accession>A0ABX1QG78</accession>
<sequence length="94" mass="10110">MKTLTINDLPMTEELAREAMAEVRGGIMYFAPYHWGGYDASTKNFSFDAAQQINQGQSVVTNVGNNVAVLGGFASPSVPVTATQTANINNDVHF</sequence>
<gene>
    <name evidence="1" type="ORF">GPA25_22125</name>
</gene>
<proteinExistence type="predicted"/>
<evidence type="ECO:0000313" key="2">
    <source>
        <dbReference type="Proteomes" id="UP000648984"/>
    </source>
</evidence>
<organism evidence="1 2">
    <name type="scientific">Aromatoleum diolicum</name>
    <dbReference type="NCBI Taxonomy" id="75796"/>
    <lineage>
        <taxon>Bacteria</taxon>
        <taxon>Pseudomonadati</taxon>
        <taxon>Pseudomonadota</taxon>
        <taxon>Betaproteobacteria</taxon>
        <taxon>Rhodocyclales</taxon>
        <taxon>Rhodocyclaceae</taxon>
        <taxon>Aromatoleum</taxon>
    </lineage>
</organism>
<comment type="caution">
    <text evidence="1">The sequence shown here is derived from an EMBL/GenBank/DDBJ whole genome shotgun (WGS) entry which is preliminary data.</text>
</comment>
<protein>
    <submittedName>
        <fullName evidence="1">Uncharacterized protein</fullName>
    </submittedName>
</protein>
<dbReference type="RefSeq" id="WP_169262583.1">
    <property type="nucleotide sequence ID" value="NZ_WTVQ01000065.1"/>
</dbReference>
<evidence type="ECO:0000313" key="1">
    <source>
        <dbReference type="EMBL" id="NMG77453.1"/>
    </source>
</evidence>